<dbReference type="Gene3D" id="2.130.10.10">
    <property type="entry name" value="YVTN repeat-like/Quinoprotein amine dehydrogenase"/>
    <property type="match status" value="2"/>
</dbReference>
<dbReference type="PANTHER" id="PTHR19848:SF8">
    <property type="entry name" value="F-BOX AND WD REPEAT DOMAIN CONTAINING 7"/>
    <property type="match status" value="1"/>
</dbReference>
<dbReference type="AlphaFoldDB" id="A0A0H5QH39"/>
<keyword evidence="1 3" id="KW-0853">WD repeat</keyword>
<dbReference type="CDD" id="cd00167">
    <property type="entry name" value="SANT"/>
    <property type="match status" value="1"/>
</dbReference>
<accession>A0A0H5QH39</accession>
<dbReference type="InterPro" id="IPR015943">
    <property type="entry name" value="WD40/YVTN_repeat-like_dom_sf"/>
</dbReference>
<dbReference type="SMART" id="SM00320">
    <property type="entry name" value="WD40"/>
    <property type="match status" value="3"/>
</dbReference>
<feature type="repeat" description="WD" evidence="3">
    <location>
        <begin position="570"/>
        <end position="599"/>
    </location>
</feature>
<dbReference type="EMBL" id="HACM01000520">
    <property type="protein sequence ID" value="CRZ00962.1"/>
    <property type="molecule type" value="Transcribed_RNA"/>
</dbReference>
<proteinExistence type="predicted"/>
<dbReference type="InterPro" id="IPR019775">
    <property type="entry name" value="WD40_repeat_CS"/>
</dbReference>
<reference evidence="4" key="1">
    <citation type="submission" date="2015-04" db="EMBL/GenBank/DDBJ databases">
        <title>The genome sequence of the plant pathogenic Rhizarian Plasmodiophora brassicae reveals insights in its biotrophic life cycle and the origin of chitin synthesis.</title>
        <authorList>
            <person name="Schwelm A."/>
            <person name="Fogelqvist J."/>
            <person name="Knaust A."/>
            <person name="Julke S."/>
            <person name="Lilja T."/>
            <person name="Dhandapani V."/>
            <person name="Bonilla-Rosso G."/>
            <person name="Karlsson M."/>
            <person name="Shevchenko A."/>
            <person name="Choi S.R."/>
            <person name="Kim H.G."/>
            <person name="Park J.Y."/>
            <person name="Lim Y.P."/>
            <person name="Ludwig-Muller J."/>
            <person name="Dixelius C."/>
        </authorList>
    </citation>
    <scope>NUCLEOTIDE SEQUENCE</scope>
    <source>
        <tissue evidence="4">Potato root galls</tissue>
    </source>
</reference>
<dbReference type="PROSITE" id="PS50082">
    <property type="entry name" value="WD_REPEATS_2"/>
    <property type="match status" value="2"/>
</dbReference>
<evidence type="ECO:0000256" key="2">
    <source>
        <dbReference type="ARBA" id="ARBA00022737"/>
    </source>
</evidence>
<dbReference type="PROSITE" id="PS50294">
    <property type="entry name" value="WD_REPEATS_REGION"/>
    <property type="match status" value="1"/>
</dbReference>
<organism evidence="4">
    <name type="scientific">Spongospora subterranea</name>
    <dbReference type="NCBI Taxonomy" id="70186"/>
    <lineage>
        <taxon>Eukaryota</taxon>
        <taxon>Sar</taxon>
        <taxon>Rhizaria</taxon>
        <taxon>Endomyxa</taxon>
        <taxon>Phytomyxea</taxon>
        <taxon>Plasmodiophorida</taxon>
        <taxon>Plasmodiophoridae</taxon>
        <taxon>Spongospora</taxon>
    </lineage>
</organism>
<protein>
    <recommendedName>
        <fullName evidence="5">NLE domain-containing protein</fullName>
    </recommendedName>
</protein>
<dbReference type="PROSITE" id="PS00678">
    <property type="entry name" value="WD_REPEATS_1"/>
    <property type="match status" value="1"/>
</dbReference>
<dbReference type="SUPFAM" id="SSF50978">
    <property type="entry name" value="WD40 repeat-like"/>
    <property type="match status" value="1"/>
</dbReference>
<dbReference type="PANTHER" id="PTHR19848">
    <property type="entry name" value="WD40 REPEAT PROTEIN"/>
    <property type="match status" value="1"/>
</dbReference>
<evidence type="ECO:0000256" key="3">
    <source>
        <dbReference type="PROSITE-ProRule" id="PRU00221"/>
    </source>
</evidence>
<dbReference type="InterPro" id="IPR001005">
    <property type="entry name" value="SANT/Myb"/>
</dbReference>
<feature type="repeat" description="WD" evidence="3">
    <location>
        <begin position="318"/>
        <end position="359"/>
    </location>
</feature>
<dbReference type="InterPro" id="IPR036322">
    <property type="entry name" value="WD40_repeat_dom_sf"/>
</dbReference>
<dbReference type="Pfam" id="PF00400">
    <property type="entry name" value="WD40"/>
    <property type="match status" value="3"/>
</dbReference>
<evidence type="ECO:0008006" key="5">
    <source>
        <dbReference type="Google" id="ProtNLM"/>
    </source>
</evidence>
<sequence>MSMSERHAYQRLLGALTRRHEIIASCERILRLCGHNEVKYDGEDRFGFEMGSNLHSDHDMDLAISFDMELDPAVVADSDQDLHYLNSDNPPSQTDPQMQRWQCLQDLQTMRSGMALPETSQVPDVCCRPYISVRSRDVIRKILPSTDAIAGDVIHVPFTAREMTLLMRSAEQCFGVPDLKKLASLMPGRTVTDIRLAWLDHLLGLESDHDQIVLYQQPVRPPPTCHVHAADALSMRPKPVVRETSQGGECVRDTHWIYRLGYIHAECTFRMQMEQVLNDIVTGVTEDTSHLAVIVGMGAEGAGSSLLLDMHDLSIRSLSGHSGVVTEALFTSDGRYILTGSDDKTVCIYNSSTSAFTHSVKAPNPLVRLAQHRQEPICALASRDSNTLNLVNASSHVSHNLRLPFTDTVLDFCFGAARTSSQNLLIAGFQHQSAIFKYQLQSSGLRKSGQIADEDGNVFVIRSVPNSASAYASSFLFASESEHAVGTDRIKIWDARERGVNAVTIRSHTGRGRHMIGDMAVSPDGRYLQTSGSDGCVCISDLRRLGSRPLLVLKHQHDMGQPSEGVATEWSHDSRFLLTGADDCTVRVWDMYANDRESNDAGLIRTIDGNRAGDGCVHIVAAAHNSSTFIYGTKLGQIAMFEQERRRS</sequence>
<evidence type="ECO:0000313" key="4">
    <source>
        <dbReference type="EMBL" id="CRZ00962.1"/>
    </source>
</evidence>
<dbReference type="InterPro" id="IPR001680">
    <property type="entry name" value="WD40_rpt"/>
</dbReference>
<evidence type="ECO:0000256" key="1">
    <source>
        <dbReference type="ARBA" id="ARBA00022574"/>
    </source>
</evidence>
<keyword evidence="2" id="KW-0677">Repeat</keyword>
<name>A0A0H5QH39_9EUKA</name>